<dbReference type="Pfam" id="PF07166">
    <property type="entry name" value="DUF1398"/>
    <property type="match status" value="1"/>
</dbReference>
<reference evidence="1" key="1">
    <citation type="submission" date="2020-06" db="EMBL/GenBank/DDBJ databases">
        <authorList>
            <person name="Dong N."/>
        </authorList>
    </citation>
    <scope>NUCLEOTIDE SEQUENCE</scope>
    <source>
        <strain evidence="1">R655-4</strain>
    </source>
</reference>
<organism evidence="1 2">
    <name type="scientific">Empedobacter brevis</name>
    <dbReference type="NCBI Taxonomy" id="247"/>
    <lineage>
        <taxon>Bacteria</taxon>
        <taxon>Pseudomonadati</taxon>
        <taxon>Bacteroidota</taxon>
        <taxon>Flavobacteriia</taxon>
        <taxon>Flavobacteriales</taxon>
        <taxon>Weeksellaceae</taxon>
        <taxon>Empedobacter</taxon>
    </lineage>
</organism>
<proteinExistence type="predicted"/>
<protein>
    <submittedName>
        <fullName evidence="1">DUF1398 family protein</fullName>
    </submittedName>
</protein>
<name>A0AAJ1QF57_9FLAO</name>
<accession>A0AAJ1QF57</accession>
<dbReference type="Proteomes" id="UP001170959">
    <property type="component" value="Unassembled WGS sequence"/>
</dbReference>
<dbReference type="SUPFAM" id="SSF160419">
    <property type="entry name" value="YdfO-like"/>
    <property type="match status" value="1"/>
</dbReference>
<comment type="caution">
    <text evidence="1">The sequence shown here is derived from an EMBL/GenBank/DDBJ whole genome shotgun (WGS) entry which is preliminary data.</text>
</comment>
<dbReference type="RefSeq" id="WP_159154523.1">
    <property type="nucleotide sequence ID" value="NZ_CAUPYU010000016.1"/>
</dbReference>
<reference evidence="1" key="2">
    <citation type="journal article" date="2022" name="Sci. Total Environ.">
        <title>Prevalence, transmission, and molecular epidemiology of tet(X)-positive bacteria among humans, animals, and environmental niches in China: An epidemiological, and genomic-based study.</title>
        <authorList>
            <person name="Dong N."/>
            <person name="Zeng Y."/>
            <person name="Cai C."/>
            <person name="Sun C."/>
            <person name="Lu J."/>
            <person name="Liu C."/>
            <person name="Zhou H."/>
            <person name="Sun Q."/>
            <person name="Shu L."/>
            <person name="Wang H."/>
            <person name="Wang Y."/>
            <person name="Wang S."/>
            <person name="Wu C."/>
            <person name="Chan E.W."/>
            <person name="Chen G."/>
            <person name="Shen Z."/>
            <person name="Chen S."/>
            <person name="Zhang R."/>
        </authorList>
    </citation>
    <scope>NUCLEOTIDE SEQUENCE</scope>
    <source>
        <strain evidence="1">R655-4</strain>
    </source>
</reference>
<dbReference type="Gene3D" id="3.30.1810.10">
    <property type="entry name" value="YdfO-like"/>
    <property type="match status" value="1"/>
</dbReference>
<dbReference type="AlphaFoldDB" id="A0AAJ1QF57"/>
<evidence type="ECO:0000313" key="2">
    <source>
        <dbReference type="Proteomes" id="UP001170959"/>
    </source>
</evidence>
<dbReference type="EMBL" id="JACAGJ010000005">
    <property type="protein sequence ID" value="MDM1072899.1"/>
    <property type="molecule type" value="Genomic_DNA"/>
</dbReference>
<gene>
    <name evidence="1" type="ORF">HX001_10415</name>
</gene>
<evidence type="ECO:0000313" key="1">
    <source>
        <dbReference type="EMBL" id="MDM1072899.1"/>
    </source>
</evidence>
<dbReference type="InterPro" id="IPR036696">
    <property type="entry name" value="YdfO-like_sf"/>
</dbReference>
<dbReference type="InterPro" id="IPR009833">
    <property type="entry name" value="DUF1398"/>
</dbReference>
<sequence length="131" mass="15375">MREFTITEIEQAHEQVKSGADFPNYIKKINELGVKSFETWVSDSHTNYLGTDNYKISSLPKYEELSISEEVNREQFQNYLKIHQQGETDYYTFCMHCANTGIEKWVVSLEDYSCIYYDAKGIVILKEEIPH</sequence>